<dbReference type="PIRSF" id="PIRSF000538">
    <property type="entry name" value="GlpK"/>
    <property type="match status" value="1"/>
</dbReference>
<comment type="catalytic activity">
    <reaction evidence="8 9">
        <text>glycerol + ATP = sn-glycerol 3-phosphate + ADP + H(+)</text>
        <dbReference type="Rhea" id="RHEA:21644"/>
        <dbReference type="ChEBI" id="CHEBI:15378"/>
        <dbReference type="ChEBI" id="CHEBI:17754"/>
        <dbReference type="ChEBI" id="CHEBI:30616"/>
        <dbReference type="ChEBI" id="CHEBI:57597"/>
        <dbReference type="ChEBI" id="CHEBI:456216"/>
        <dbReference type="EC" id="2.7.1.30"/>
    </reaction>
</comment>
<feature type="binding site" evidence="9">
    <location>
        <position position="315"/>
    </location>
    <ligand>
        <name>ATP</name>
        <dbReference type="ChEBI" id="CHEBI:30616"/>
    </ligand>
</feature>
<feature type="binding site" evidence="9">
    <location>
        <position position="268"/>
    </location>
    <ligand>
        <name>ADP</name>
        <dbReference type="ChEBI" id="CHEBI:456216"/>
    </ligand>
</feature>
<feature type="binding site" evidence="9">
    <location>
        <position position="85"/>
    </location>
    <ligand>
        <name>sn-glycerol 3-phosphate</name>
        <dbReference type="ChEBI" id="CHEBI:57597"/>
    </ligand>
</feature>
<feature type="binding site" evidence="9">
    <location>
        <position position="311"/>
    </location>
    <ligand>
        <name>ADP</name>
        <dbReference type="ChEBI" id="CHEBI:456216"/>
    </ligand>
</feature>
<feature type="binding site" evidence="9">
    <location>
        <position position="412"/>
    </location>
    <ligand>
        <name>ADP</name>
        <dbReference type="ChEBI" id="CHEBI:456216"/>
    </ligand>
</feature>
<dbReference type="PROSITE" id="PS00933">
    <property type="entry name" value="FGGY_KINASES_1"/>
    <property type="match status" value="1"/>
</dbReference>
<dbReference type="InterPro" id="IPR043129">
    <property type="entry name" value="ATPase_NBD"/>
</dbReference>
<evidence type="ECO:0000256" key="6">
    <source>
        <dbReference type="ARBA" id="ARBA00022798"/>
    </source>
</evidence>
<feature type="binding site" evidence="9">
    <location>
        <position position="268"/>
    </location>
    <ligand>
        <name>ATP</name>
        <dbReference type="ChEBI" id="CHEBI:30616"/>
    </ligand>
</feature>
<evidence type="ECO:0000313" key="14">
    <source>
        <dbReference type="Proteomes" id="UP000279760"/>
    </source>
</evidence>
<evidence type="ECO:0000256" key="2">
    <source>
        <dbReference type="ARBA" id="ARBA00009156"/>
    </source>
</evidence>
<dbReference type="EC" id="2.7.1.30" evidence="9"/>
<feature type="binding site" evidence="9">
    <location>
        <position position="416"/>
    </location>
    <ligand>
        <name>ADP</name>
        <dbReference type="ChEBI" id="CHEBI:456216"/>
    </ligand>
</feature>
<protein>
    <recommendedName>
        <fullName evidence="9">Glycerol kinase</fullName>
        <ecNumber evidence="9">2.7.1.30</ecNumber>
    </recommendedName>
    <alternativeName>
        <fullName evidence="9">ATP:glycerol 3-phosphotransferase</fullName>
    </alternativeName>
    <alternativeName>
        <fullName evidence="9">Glycerokinase</fullName>
        <shortName evidence="9">GK</shortName>
    </alternativeName>
</protein>
<keyword evidence="3 9" id="KW-0808">Transferase</keyword>
<comment type="activity regulation">
    <text evidence="9">Inhibited by fructose 1,6-bisphosphate (FBP).</text>
</comment>
<sequence>MESKKKVVVALDQGTTSSRAIIFDHDANTISAAQREFTQIYPKPGWVEHDPMEIWATQRSSLTEVLAQSDIANEEVAAIGITNQRETTIVWEKETGHPVYNAIVWQCRRTADFCEKLKADGHEDYIRDTTGLVVDAYFSGSKIAWILDNVQGARERAEKGELLFGTVDTWLIWKLTHGKSHVTDVSNASRSMLFNIHTLKWDEKLLDIFNIPKSMLPEVKSSSEVYGYAHIGGGTEDIPISGIAGDQQAALFGQQCFKKGMVKNTYGTGCFLLMNTGDKPIASKHGLLTTIGYKVGNEITYALEGSVFMGGATIQWLRDELGLIQDAQDTQYFAEKVDDSNGVYLVPAFVGLGAPYWDPHARGTLTGLTRGTNRNHIIRAALESIAYQSRDVLLAMEEDSGIKLSQIRVDGGAVANDFLMQFQSDIMGSKVVRPVVRESTALGAAMLAGLAVGFWQNQDELADKKEIERTFSPQIERNEREALYAGWLDAIKRTKSH</sequence>
<dbReference type="RefSeq" id="WP_124941002.1">
    <property type="nucleotide sequence ID" value="NZ_CP033577.1"/>
</dbReference>
<feature type="binding site" evidence="9">
    <location>
        <position position="19"/>
    </location>
    <ligand>
        <name>ADP</name>
        <dbReference type="ChEBI" id="CHEBI:456216"/>
    </ligand>
</feature>
<feature type="binding site" evidence="9">
    <location>
        <position position="137"/>
    </location>
    <ligand>
        <name>glycerol</name>
        <dbReference type="ChEBI" id="CHEBI:17754"/>
    </ligand>
</feature>
<evidence type="ECO:0000256" key="9">
    <source>
        <dbReference type="HAMAP-Rule" id="MF_00186"/>
    </source>
</evidence>
<dbReference type="NCBIfam" id="TIGR01311">
    <property type="entry name" value="glycerol_kin"/>
    <property type="match status" value="1"/>
</dbReference>
<dbReference type="PANTHER" id="PTHR10196:SF69">
    <property type="entry name" value="GLYCEROL KINASE"/>
    <property type="match status" value="1"/>
</dbReference>
<dbReference type="Pfam" id="PF00370">
    <property type="entry name" value="FGGY_N"/>
    <property type="match status" value="1"/>
</dbReference>
<feature type="binding site" evidence="9">
    <location>
        <position position="247"/>
    </location>
    <ligand>
        <name>glycerol</name>
        <dbReference type="ChEBI" id="CHEBI:17754"/>
    </ligand>
</feature>
<evidence type="ECO:0000259" key="11">
    <source>
        <dbReference type="Pfam" id="PF00370"/>
    </source>
</evidence>
<proteinExistence type="inferred from homology"/>
<gene>
    <name evidence="9 13" type="primary">glpK</name>
    <name evidence="13" type="ORF">ECB94_16005</name>
</gene>
<dbReference type="InterPro" id="IPR000577">
    <property type="entry name" value="Carb_kinase_FGGY"/>
</dbReference>
<feature type="binding site" evidence="9">
    <location>
        <position position="311"/>
    </location>
    <ligand>
        <name>ATP</name>
        <dbReference type="ChEBI" id="CHEBI:30616"/>
    </ligand>
</feature>
<feature type="binding site" evidence="9">
    <location>
        <position position="246"/>
    </location>
    <ligand>
        <name>glycerol</name>
        <dbReference type="ChEBI" id="CHEBI:17754"/>
    </ligand>
</feature>
<feature type="binding site" evidence="9">
    <location>
        <position position="86"/>
    </location>
    <ligand>
        <name>glycerol</name>
        <dbReference type="ChEBI" id="CHEBI:17754"/>
    </ligand>
</feature>
<evidence type="ECO:0000256" key="4">
    <source>
        <dbReference type="ARBA" id="ARBA00022741"/>
    </source>
</evidence>
<evidence type="ECO:0000256" key="8">
    <source>
        <dbReference type="ARBA" id="ARBA00052101"/>
    </source>
</evidence>
<evidence type="ECO:0000313" key="13">
    <source>
        <dbReference type="EMBL" id="AYV22660.1"/>
    </source>
</evidence>
<accession>A0A3G4VD24</accession>
<keyword evidence="5 9" id="KW-0418">Kinase</keyword>
<dbReference type="UniPathway" id="UPA00618">
    <property type="reaction ID" value="UER00672"/>
</dbReference>
<evidence type="ECO:0000256" key="3">
    <source>
        <dbReference type="ARBA" id="ARBA00022679"/>
    </source>
</evidence>
<feature type="binding site" evidence="9">
    <location>
        <position position="86"/>
    </location>
    <ligand>
        <name>sn-glycerol 3-phosphate</name>
        <dbReference type="ChEBI" id="CHEBI:57597"/>
    </ligand>
</feature>
<feature type="binding site" evidence="9">
    <location>
        <position position="246"/>
    </location>
    <ligand>
        <name>sn-glycerol 3-phosphate</name>
        <dbReference type="ChEBI" id="CHEBI:57597"/>
    </ligand>
</feature>
<feature type="binding site" evidence="9">
    <location>
        <position position="85"/>
    </location>
    <ligand>
        <name>glycerol</name>
        <dbReference type="ChEBI" id="CHEBI:17754"/>
    </ligand>
</feature>
<dbReference type="InterPro" id="IPR018483">
    <property type="entry name" value="Carb_kinase_FGGY_CS"/>
</dbReference>
<dbReference type="GO" id="GO:0004370">
    <property type="term" value="F:glycerol kinase activity"/>
    <property type="evidence" value="ECO:0007669"/>
    <property type="project" value="UniProtKB-UniRule"/>
</dbReference>
<dbReference type="GO" id="GO:0005524">
    <property type="term" value="F:ATP binding"/>
    <property type="evidence" value="ECO:0007669"/>
    <property type="project" value="UniProtKB-UniRule"/>
</dbReference>
<dbReference type="SUPFAM" id="SSF53067">
    <property type="entry name" value="Actin-like ATPase domain"/>
    <property type="match status" value="2"/>
</dbReference>
<dbReference type="GO" id="GO:0019563">
    <property type="term" value="P:glycerol catabolic process"/>
    <property type="evidence" value="ECO:0007669"/>
    <property type="project" value="UniProtKB-UniRule"/>
</dbReference>
<feature type="binding site" evidence="9">
    <location>
        <position position="17"/>
    </location>
    <ligand>
        <name>ATP</name>
        <dbReference type="ChEBI" id="CHEBI:30616"/>
    </ligand>
</feature>
<organism evidence="13 14">
    <name type="scientific">Vibrio mediterranei</name>
    <dbReference type="NCBI Taxonomy" id="689"/>
    <lineage>
        <taxon>Bacteria</taxon>
        <taxon>Pseudomonadati</taxon>
        <taxon>Pseudomonadota</taxon>
        <taxon>Gammaproteobacteria</taxon>
        <taxon>Vibrionales</taxon>
        <taxon>Vibrionaceae</taxon>
        <taxon>Vibrio</taxon>
    </lineage>
</organism>
<dbReference type="EMBL" id="CP033577">
    <property type="protein sequence ID" value="AYV22660.1"/>
    <property type="molecule type" value="Genomic_DNA"/>
</dbReference>
<dbReference type="CDD" id="cd07786">
    <property type="entry name" value="FGGY_EcGK_like"/>
    <property type="match status" value="1"/>
</dbReference>
<feature type="domain" description="Carbohydrate kinase FGGY C-terminal" evidence="12">
    <location>
        <begin position="263"/>
        <end position="451"/>
    </location>
</feature>
<feature type="binding site" evidence="9">
    <location>
        <position position="412"/>
    </location>
    <ligand>
        <name>ATP</name>
        <dbReference type="ChEBI" id="CHEBI:30616"/>
    </ligand>
</feature>
<dbReference type="FunFam" id="3.30.420.40:FF:000007">
    <property type="entry name" value="Glycerol kinase"/>
    <property type="match status" value="1"/>
</dbReference>
<dbReference type="GO" id="GO:0005829">
    <property type="term" value="C:cytosol"/>
    <property type="evidence" value="ECO:0007669"/>
    <property type="project" value="TreeGrafter"/>
</dbReference>
<feature type="binding site" evidence="9">
    <location>
        <position position="15"/>
    </location>
    <ligand>
        <name>ADP</name>
        <dbReference type="ChEBI" id="CHEBI:456216"/>
    </ligand>
</feature>
<feature type="binding site" evidence="9">
    <location>
        <position position="15"/>
    </location>
    <ligand>
        <name>ATP</name>
        <dbReference type="ChEBI" id="CHEBI:30616"/>
    </ligand>
</feature>
<comment type="similarity">
    <text evidence="2 9 10">Belongs to the FGGY kinase family.</text>
</comment>
<dbReference type="PANTHER" id="PTHR10196">
    <property type="entry name" value="SUGAR KINASE"/>
    <property type="match status" value="1"/>
</dbReference>
<keyword evidence="7 9" id="KW-0067">ATP-binding</keyword>
<keyword evidence="6 9" id="KW-0319">Glycerol metabolism</keyword>
<feature type="binding site" evidence="9">
    <location>
        <position position="137"/>
    </location>
    <ligand>
        <name>sn-glycerol 3-phosphate</name>
        <dbReference type="ChEBI" id="CHEBI:57597"/>
    </ligand>
</feature>
<name>A0A3G4VD24_9VIBR</name>
<evidence type="ECO:0000256" key="1">
    <source>
        <dbReference type="ARBA" id="ARBA00005190"/>
    </source>
</evidence>
<evidence type="ECO:0000256" key="7">
    <source>
        <dbReference type="ARBA" id="ARBA00022840"/>
    </source>
</evidence>
<evidence type="ECO:0000256" key="5">
    <source>
        <dbReference type="ARBA" id="ARBA00022777"/>
    </source>
</evidence>
<feature type="binding site" evidence="9">
    <location>
        <position position="16"/>
    </location>
    <ligand>
        <name>ATP</name>
        <dbReference type="ChEBI" id="CHEBI:30616"/>
    </ligand>
</feature>
<dbReference type="PROSITE" id="PS00445">
    <property type="entry name" value="FGGY_KINASES_2"/>
    <property type="match status" value="1"/>
</dbReference>
<feature type="domain" description="Carbohydrate kinase FGGY N-terminal" evidence="11">
    <location>
        <begin position="8"/>
        <end position="253"/>
    </location>
</feature>
<comment type="function">
    <text evidence="9">Key enzyme in the regulation of glycerol uptake and metabolism. Catalyzes the phosphorylation of glycerol to yield sn-glycerol 3-phosphate.</text>
</comment>
<dbReference type="Pfam" id="PF02782">
    <property type="entry name" value="FGGY_C"/>
    <property type="match status" value="1"/>
</dbReference>
<evidence type="ECO:0000259" key="12">
    <source>
        <dbReference type="Pfam" id="PF02782"/>
    </source>
</evidence>
<dbReference type="InterPro" id="IPR018484">
    <property type="entry name" value="FGGY_N"/>
</dbReference>
<dbReference type="NCBIfam" id="NF000756">
    <property type="entry name" value="PRK00047.1"/>
    <property type="match status" value="1"/>
</dbReference>
<dbReference type="InterPro" id="IPR005999">
    <property type="entry name" value="Glycerol_kin"/>
</dbReference>
<feature type="binding site" evidence="9">
    <location>
        <position position="15"/>
    </location>
    <ligand>
        <name>sn-glycerol 3-phosphate</name>
        <dbReference type="ChEBI" id="CHEBI:57597"/>
    </ligand>
</feature>
<keyword evidence="4 9" id="KW-0547">Nucleotide-binding</keyword>
<dbReference type="Gene3D" id="3.30.420.40">
    <property type="match status" value="2"/>
</dbReference>
<dbReference type="HAMAP" id="MF_00186">
    <property type="entry name" value="Glycerol_kin"/>
    <property type="match status" value="1"/>
</dbReference>
<dbReference type="InterPro" id="IPR018485">
    <property type="entry name" value="FGGY_C"/>
</dbReference>
<reference evidence="13 14" key="1">
    <citation type="submission" date="2018-11" db="EMBL/GenBank/DDBJ databases">
        <title>Complete Genome Sequence of Vbrio mediterranei 117-T6: a Potential Pathogen Bacteria Isolated from the Conchocelis of Pyropia.</title>
        <authorList>
            <person name="Liu Q."/>
        </authorList>
    </citation>
    <scope>NUCLEOTIDE SEQUENCE [LARGE SCALE GENOMIC DNA]</scope>
    <source>
        <strain evidence="13 14">117-T6</strain>
    </source>
</reference>
<dbReference type="Proteomes" id="UP000279760">
    <property type="component" value="Chromosome 1"/>
</dbReference>
<evidence type="ECO:0000256" key="10">
    <source>
        <dbReference type="RuleBase" id="RU003733"/>
    </source>
</evidence>
<dbReference type="GO" id="GO:0006072">
    <property type="term" value="P:glycerol-3-phosphate metabolic process"/>
    <property type="evidence" value="ECO:0007669"/>
    <property type="project" value="InterPro"/>
</dbReference>
<dbReference type="FunFam" id="3.30.420.40:FF:000008">
    <property type="entry name" value="Glycerol kinase"/>
    <property type="match status" value="1"/>
</dbReference>
<dbReference type="AlphaFoldDB" id="A0A3G4VD24"/>
<comment type="pathway">
    <text evidence="1 9">Polyol metabolism; glycerol degradation via glycerol kinase pathway; sn-glycerol 3-phosphate from glycerol: step 1/1.</text>
</comment>